<evidence type="ECO:0000259" key="11">
    <source>
        <dbReference type="Pfam" id="PF07730"/>
    </source>
</evidence>
<keyword evidence="8" id="KW-0902">Two-component regulatory system</keyword>
<dbReference type="InterPro" id="IPR011712">
    <property type="entry name" value="Sig_transdc_His_kin_sub3_dim/P"/>
</dbReference>
<organism evidence="12 13">
    <name type="scientific">Actinacidiphila oryziradicis</name>
    <dbReference type="NCBI Taxonomy" id="2571141"/>
    <lineage>
        <taxon>Bacteria</taxon>
        <taxon>Bacillati</taxon>
        <taxon>Actinomycetota</taxon>
        <taxon>Actinomycetes</taxon>
        <taxon>Kitasatosporales</taxon>
        <taxon>Streptomycetaceae</taxon>
        <taxon>Actinacidiphila</taxon>
    </lineage>
</organism>
<dbReference type="Pfam" id="PF07730">
    <property type="entry name" value="HisKA_3"/>
    <property type="match status" value="1"/>
</dbReference>
<dbReference type="InterPro" id="IPR036890">
    <property type="entry name" value="HATPase_C_sf"/>
</dbReference>
<evidence type="ECO:0000256" key="9">
    <source>
        <dbReference type="SAM" id="MobiDB-lite"/>
    </source>
</evidence>
<evidence type="ECO:0000256" key="5">
    <source>
        <dbReference type="ARBA" id="ARBA00022741"/>
    </source>
</evidence>
<gene>
    <name evidence="12" type="ORF">FCI23_12630</name>
</gene>
<dbReference type="EMBL" id="SUMC01000009">
    <property type="protein sequence ID" value="TKA11199.1"/>
    <property type="molecule type" value="Genomic_DNA"/>
</dbReference>
<name>A0A4V5N097_9ACTN</name>
<dbReference type="Gene3D" id="3.30.565.10">
    <property type="entry name" value="Histidine kinase-like ATPase, C-terminal domain"/>
    <property type="match status" value="1"/>
</dbReference>
<evidence type="ECO:0000256" key="2">
    <source>
        <dbReference type="ARBA" id="ARBA00012438"/>
    </source>
</evidence>
<evidence type="ECO:0000313" key="13">
    <source>
        <dbReference type="Proteomes" id="UP000305778"/>
    </source>
</evidence>
<dbReference type="GO" id="GO:0000155">
    <property type="term" value="F:phosphorelay sensor kinase activity"/>
    <property type="evidence" value="ECO:0007669"/>
    <property type="project" value="InterPro"/>
</dbReference>
<reference evidence="12 13" key="1">
    <citation type="submission" date="2019-04" db="EMBL/GenBank/DDBJ databases">
        <title>Streptomyces oryziradicis sp. nov., a novel actinomycete isolated from rhizosphere soil of rice (Oryza sativa L.).</title>
        <authorList>
            <person name="Li C."/>
        </authorList>
    </citation>
    <scope>NUCLEOTIDE SEQUENCE [LARGE SCALE GENOMIC DNA]</scope>
    <source>
        <strain evidence="12 13">NEAU-C40</strain>
    </source>
</reference>
<evidence type="ECO:0000256" key="4">
    <source>
        <dbReference type="ARBA" id="ARBA00022679"/>
    </source>
</evidence>
<evidence type="ECO:0000256" key="8">
    <source>
        <dbReference type="ARBA" id="ARBA00023012"/>
    </source>
</evidence>
<dbReference type="AlphaFoldDB" id="A0A4V5N097"/>
<keyword evidence="6 12" id="KW-0418">Kinase</keyword>
<proteinExistence type="predicted"/>
<dbReference type="OrthoDB" id="227596at2"/>
<dbReference type="EC" id="2.7.13.3" evidence="2"/>
<feature type="domain" description="Signal transduction histidine kinase subgroup 3 dimerisation and phosphoacceptor" evidence="11">
    <location>
        <begin position="179"/>
        <end position="249"/>
    </location>
</feature>
<dbReference type="Gene3D" id="1.20.5.1930">
    <property type="match status" value="1"/>
</dbReference>
<feature type="domain" description="Histidine kinase/HSP90-like ATPase" evidence="10">
    <location>
        <begin position="301"/>
        <end position="395"/>
    </location>
</feature>
<dbReference type="RefSeq" id="WP_136723739.1">
    <property type="nucleotide sequence ID" value="NZ_SUMC01000009.1"/>
</dbReference>
<comment type="caution">
    <text evidence="12">The sequence shown here is derived from an EMBL/GenBank/DDBJ whole genome shotgun (WGS) entry which is preliminary data.</text>
</comment>
<sequence>MTATLRALRSDTLLAAAVLLLQCALAAALPETTGRWPDAAGWALLAASAAILAGRRRWPAGVAAAMVLVVAAYQKMEYVHPATIPASGVALYSLAVAGPPLRSFLALPAAIGVMALVMESRPYPDEGMDLLRNAGWIVAVVLVGEAVRIHRKYVAAIVERADRAERTREEEAARRVAEERMRIARDLHDLLAHTITLIGVQSSVAAHVLVEDPARLDRTALVASLDAIADTCRDARAELRTTLEVLRADGSPADGSGVSPPPSLSGLPDLVRAAEASGARVELTFRAGAGTDAAPPAVGAAAYRIVQEALTNAVKHAGPTVRVRVDVTVDDAAETLQVKVVNDDSPAATGPVGPVDPRGYGLIGMRERVRSVGGTLATGPRPEGGFAVCVHLPLGTRVPAPDVPVPAYPLKGDTGSLAGPASGPGMGDHR</sequence>
<protein>
    <recommendedName>
        <fullName evidence="2">histidine kinase</fullName>
        <ecNumber evidence="2">2.7.13.3</ecNumber>
    </recommendedName>
</protein>
<keyword evidence="7" id="KW-0067">ATP-binding</keyword>
<keyword evidence="5" id="KW-0547">Nucleotide-binding</keyword>
<keyword evidence="4" id="KW-0808">Transferase</keyword>
<dbReference type="InterPro" id="IPR050482">
    <property type="entry name" value="Sensor_HK_TwoCompSys"/>
</dbReference>
<evidence type="ECO:0000256" key="7">
    <source>
        <dbReference type="ARBA" id="ARBA00022840"/>
    </source>
</evidence>
<dbReference type="GO" id="GO:0005524">
    <property type="term" value="F:ATP binding"/>
    <property type="evidence" value="ECO:0007669"/>
    <property type="project" value="UniProtKB-KW"/>
</dbReference>
<dbReference type="CDD" id="cd16917">
    <property type="entry name" value="HATPase_UhpB-NarQ-NarX-like"/>
    <property type="match status" value="1"/>
</dbReference>
<evidence type="ECO:0000256" key="1">
    <source>
        <dbReference type="ARBA" id="ARBA00000085"/>
    </source>
</evidence>
<dbReference type="GO" id="GO:0046983">
    <property type="term" value="F:protein dimerization activity"/>
    <property type="evidence" value="ECO:0007669"/>
    <property type="project" value="InterPro"/>
</dbReference>
<dbReference type="PANTHER" id="PTHR24421">
    <property type="entry name" value="NITRATE/NITRITE SENSOR PROTEIN NARX-RELATED"/>
    <property type="match status" value="1"/>
</dbReference>
<evidence type="ECO:0000259" key="10">
    <source>
        <dbReference type="Pfam" id="PF02518"/>
    </source>
</evidence>
<keyword evidence="13" id="KW-1185">Reference proteome</keyword>
<comment type="catalytic activity">
    <reaction evidence="1">
        <text>ATP + protein L-histidine = ADP + protein N-phospho-L-histidine.</text>
        <dbReference type="EC" id="2.7.13.3"/>
    </reaction>
</comment>
<evidence type="ECO:0000256" key="3">
    <source>
        <dbReference type="ARBA" id="ARBA00022553"/>
    </source>
</evidence>
<evidence type="ECO:0000313" key="12">
    <source>
        <dbReference type="EMBL" id="TKA11199.1"/>
    </source>
</evidence>
<dbReference type="InterPro" id="IPR003594">
    <property type="entry name" value="HATPase_dom"/>
</dbReference>
<dbReference type="GO" id="GO:0016020">
    <property type="term" value="C:membrane"/>
    <property type="evidence" value="ECO:0007669"/>
    <property type="project" value="InterPro"/>
</dbReference>
<dbReference type="Proteomes" id="UP000305778">
    <property type="component" value="Unassembled WGS sequence"/>
</dbReference>
<dbReference type="PANTHER" id="PTHR24421:SF10">
    <property type="entry name" value="NITRATE_NITRITE SENSOR PROTEIN NARQ"/>
    <property type="match status" value="1"/>
</dbReference>
<evidence type="ECO:0000256" key="6">
    <source>
        <dbReference type="ARBA" id="ARBA00022777"/>
    </source>
</evidence>
<dbReference type="Pfam" id="PF02518">
    <property type="entry name" value="HATPase_c"/>
    <property type="match status" value="1"/>
</dbReference>
<keyword evidence="3" id="KW-0597">Phosphoprotein</keyword>
<feature type="region of interest" description="Disordered" evidence="9">
    <location>
        <begin position="406"/>
        <end position="430"/>
    </location>
</feature>
<accession>A0A4V5N097</accession>
<dbReference type="SUPFAM" id="SSF55874">
    <property type="entry name" value="ATPase domain of HSP90 chaperone/DNA topoisomerase II/histidine kinase"/>
    <property type="match status" value="1"/>
</dbReference>